<protein>
    <recommendedName>
        <fullName evidence="2">C2H2-type domain-containing protein</fullName>
    </recommendedName>
</protein>
<dbReference type="InterPro" id="IPR052797">
    <property type="entry name" value="RegFact_GeneExpr_CellDeath"/>
</dbReference>
<proteinExistence type="predicted"/>
<comment type="caution">
    <text evidence="3">The sequence shown here is derived from an EMBL/GenBank/DDBJ whole genome shotgun (WGS) entry which is preliminary data.</text>
</comment>
<accession>A0A1D1V156</accession>
<dbReference type="PANTHER" id="PTHR33936:SF25">
    <property type="entry name" value="C2H2-TYPE DOMAIN-CONTAINING PROTEIN"/>
    <property type="match status" value="1"/>
</dbReference>
<dbReference type="AlphaFoldDB" id="A0A1D1V156"/>
<feature type="domain" description="C2H2-type" evidence="2">
    <location>
        <begin position="79"/>
        <end position="104"/>
    </location>
</feature>
<evidence type="ECO:0000313" key="4">
    <source>
        <dbReference type="Proteomes" id="UP000186922"/>
    </source>
</evidence>
<name>A0A1D1V156_RAMVA</name>
<keyword evidence="4" id="KW-1185">Reference proteome</keyword>
<evidence type="ECO:0000313" key="3">
    <source>
        <dbReference type="EMBL" id="GAU95579.1"/>
    </source>
</evidence>
<sequence>MGKTKKPTKRSKNDGVAVLESTAVAYKPLSSTSPYVLPRPICAICKERGKTKSFGRANELRRHVKKYHPEIPTVKSSNFVCQENGCKYVADKRQLFIAHLENEHKIDKFPKVDLLFPSMDVLNSWRQQLNTNTGTYFTQSSRKTTAKGKLVMHLECGRSSVKSFRNRDLDETEHEILSETINERSRLPFKCTAFLRVETQEDGQLSVTGCIGHYGHNPEEDRNRKSSEQLSQAQSTEQLDGEREEATNGEDDEEEEEGEGEQEDDGDAVQFNVPIPDTPASGLRDPNASASTSNALNTRLQYVPAPSAASEFSNVPLAGPERLRLIKASKKIKATVDSFLAENSHRAMVRLETLVQVIGTFD</sequence>
<feature type="domain" description="C2H2-type" evidence="2">
    <location>
        <begin position="40"/>
        <end position="68"/>
    </location>
</feature>
<feature type="compositionally biased region" description="Basic and acidic residues" evidence="1">
    <location>
        <begin position="216"/>
        <end position="227"/>
    </location>
</feature>
<reference evidence="3 4" key="1">
    <citation type="journal article" date="2016" name="Nat. Commun.">
        <title>Extremotolerant tardigrade genome and improved radiotolerance of human cultured cells by tardigrade-unique protein.</title>
        <authorList>
            <person name="Hashimoto T."/>
            <person name="Horikawa D.D."/>
            <person name="Saito Y."/>
            <person name="Kuwahara H."/>
            <person name="Kozuka-Hata H."/>
            <person name="Shin-I T."/>
            <person name="Minakuchi Y."/>
            <person name="Ohishi K."/>
            <person name="Motoyama A."/>
            <person name="Aizu T."/>
            <person name="Enomoto A."/>
            <person name="Kondo K."/>
            <person name="Tanaka S."/>
            <person name="Hara Y."/>
            <person name="Koshikawa S."/>
            <person name="Sagara H."/>
            <person name="Miura T."/>
            <person name="Yokobori S."/>
            <person name="Miyagawa K."/>
            <person name="Suzuki Y."/>
            <person name="Kubo T."/>
            <person name="Oyama M."/>
            <person name="Kohara Y."/>
            <person name="Fujiyama A."/>
            <person name="Arakawa K."/>
            <person name="Katayama T."/>
            <person name="Toyoda A."/>
            <person name="Kunieda T."/>
        </authorList>
    </citation>
    <scope>NUCLEOTIDE SEQUENCE [LARGE SCALE GENOMIC DNA]</scope>
    <source>
        <strain evidence="3 4">YOKOZUNA-1</strain>
    </source>
</reference>
<dbReference type="SMART" id="SM00355">
    <property type="entry name" value="ZnF_C2H2"/>
    <property type="match status" value="2"/>
</dbReference>
<organism evidence="3 4">
    <name type="scientific">Ramazzottius varieornatus</name>
    <name type="common">Water bear</name>
    <name type="synonym">Tardigrade</name>
    <dbReference type="NCBI Taxonomy" id="947166"/>
    <lineage>
        <taxon>Eukaryota</taxon>
        <taxon>Metazoa</taxon>
        <taxon>Ecdysozoa</taxon>
        <taxon>Tardigrada</taxon>
        <taxon>Eutardigrada</taxon>
        <taxon>Parachela</taxon>
        <taxon>Hypsibioidea</taxon>
        <taxon>Ramazzottiidae</taxon>
        <taxon>Ramazzottius</taxon>
    </lineage>
</organism>
<evidence type="ECO:0000259" key="2">
    <source>
        <dbReference type="SMART" id="SM00355"/>
    </source>
</evidence>
<gene>
    <name evidence="3" type="primary">RvY_07177-1</name>
    <name evidence="3" type="synonym">RvY_07177.1</name>
    <name evidence="3" type="ORF">RvY_07177</name>
</gene>
<dbReference type="OrthoDB" id="6782111at2759"/>
<evidence type="ECO:0000256" key="1">
    <source>
        <dbReference type="SAM" id="MobiDB-lite"/>
    </source>
</evidence>
<dbReference type="InterPro" id="IPR013087">
    <property type="entry name" value="Znf_C2H2_type"/>
</dbReference>
<feature type="region of interest" description="Disordered" evidence="1">
    <location>
        <begin position="209"/>
        <end position="292"/>
    </location>
</feature>
<feature type="compositionally biased region" description="Polar residues" evidence="1">
    <location>
        <begin position="228"/>
        <end position="238"/>
    </location>
</feature>
<dbReference type="EMBL" id="BDGG01000003">
    <property type="protein sequence ID" value="GAU95579.1"/>
    <property type="molecule type" value="Genomic_DNA"/>
</dbReference>
<dbReference type="PANTHER" id="PTHR33936">
    <property type="entry name" value="PROTEIN CBG17840"/>
    <property type="match status" value="1"/>
</dbReference>
<dbReference type="Proteomes" id="UP000186922">
    <property type="component" value="Unassembled WGS sequence"/>
</dbReference>
<feature type="compositionally biased region" description="Acidic residues" evidence="1">
    <location>
        <begin position="247"/>
        <end position="267"/>
    </location>
</feature>